<evidence type="ECO:0000313" key="4">
    <source>
        <dbReference type="Proteomes" id="UP001365405"/>
    </source>
</evidence>
<accession>A0ABU9CKB5</accession>
<organism evidence="3 4">
    <name type="scientific">Pseudaquabacterium inlustre</name>
    <dbReference type="NCBI Taxonomy" id="2984192"/>
    <lineage>
        <taxon>Bacteria</taxon>
        <taxon>Pseudomonadati</taxon>
        <taxon>Pseudomonadota</taxon>
        <taxon>Betaproteobacteria</taxon>
        <taxon>Burkholderiales</taxon>
        <taxon>Sphaerotilaceae</taxon>
        <taxon>Pseudaquabacterium</taxon>
    </lineage>
</organism>
<dbReference type="InterPro" id="IPR050807">
    <property type="entry name" value="TransReg_Diox_bact_type"/>
</dbReference>
<dbReference type="InterPro" id="IPR011051">
    <property type="entry name" value="RmlC_Cupin_sf"/>
</dbReference>
<keyword evidence="4" id="KW-1185">Reference proteome</keyword>
<dbReference type="InterPro" id="IPR001387">
    <property type="entry name" value="Cro/C1-type_HTH"/>
</dbReference>
<dbReference type="Proteomes" id="UP001365405">
    <property type="component" value="Unassembled WGS sequence"/>
</dbReference>
<comment type="caution">
    <text evidence="3">The sequence shown here is derived from an EMBL/GenBank/DDBJ whole genome shotgun (WGS) entry which is preliminary data.</text>
</comment>
<sequence>MDDTDLNHRIAARVRQLRQGAGLSLDGLAARCGVSRSMLSLIERGETSPTAVVLERVAHGLGLALAELFQLPPAGAAPQPVARRADQAEWTDPASGYRRRNLTPPGVDTVMQLVQVHFPPGARVAYETGAREPAVQQQVWLIAGELQVTVGAQTHHLAAGDCLAMRLDAPTAFHNPGREPAQYLVALATLPAR</sequence>
<gene>
    <name evidence="3" type="ORF">AACH10_18700</name>
</gene>
<dbReference type="SUPFAM" id="SSF47413">
    <property type="entry name" value="lambda repressor-like DNA-binding domains"/>
    <property type="match status" value="1"/>
</dbReference>
<dbReference type="CDD" id="cd00093">
    <property type="entry name" value="HTH_XRE"/>
    <property type="match status" value="1"/>
</dbReference>
<reference evidence="3 4" key="1">
    <citation type="submission" date="2024-04" db="EMBL/GenBank/DDBJ databases">
        <title>Novel species of the genus Ideonella isolated from streams.</title>
        <authorList>
            <person name="Lu H."/>
        </authorList>
    </citation>
    <scope>NUCLEOTIDE SEQUENCE [LARGE SCALE GENOMIC DNA]</scope>
    <source>
        <strain evidence="3 4">DXS22W</strain>
    </source>
</reference>
<dbReference type="PANTHER" id="PTHR46797">
    <property type="entry name" value="HTH-TYPE TRANSCRIPTIONAL REGULATOR"/>
    <property type="match status" value="1"/>
</dbReference>
<dbReference type="Gene3D" id="2.60.120.10">
    <property type="entry name" value="Jelly Rolls"/>
    <property type="match status" value="1"/>
</dbReference>
<protein>
    <submittedName>
        <fullName evidence="3">XRE family transcriptional regulator</fullName>
    </submittedName>
</protein>
<dbReference type="Gene3D" id="1.10.260.40">
    <property type="entry name" value="lambda repressor-like DNA-binding domains"/>
    <property type="match status" value="1"/>
</dbReference>
<dbReference type="Pfam" id="PF13560">
    <property type="entry name" value="HTH_31"/>
    <property type="match status" value="1"/>
</dbReference>
<feature type="domain" description="HTH cro/C1-type" evidence="2">
    <location>
        <begin position="14"/>
        <end position="68"/>
    </location>
</feature>
<dbReference type="Pfam" id="PF07883">
    <property type="entry name" value="Cupin_2"/>
    <property type="match status" value="1"/>
</dbReference>
<dbReference type="RefSeq" id="WP_341412002.1">
    <property type="nucleotide sequence ID" value="NZ_JBBUTH010000009.1"/>
</dbReference>
<dbReference type="PANTHER" id="PTHR46797:SF10">
    <property type="entry name" value="BLR1115 PROTEIN"/>
    <property type="match status" value="1"/>
</dbReference>
<dbReference type="EMBL" id="JBBUTH010000009">
    <property type="protein sequence ID" value="MEK8052288.1"/>
    <property type="molecule type" value="Genomic_DNA"/>
</dbReference>
<evidence type="ECO:0000313" key="3">
    <source>
        <dbReference type="EMBL" id="MEK8052288.1"/>
    </source>
</evidence>
<dbReference type="PROSITE" id="PS50943">
    <property type="entry name" value="HTH_CROC1"/>
    <property type="match status" value="1"/>
</dbReference>
<dbReference type="InterPro" id="IPR010982">
    <property type="entry name" value="Lambda_DNA-bd_dom_sf"/>
</dbReference>
<dbReference type="CDD" id="cd02209">
    <property type="entry name" value="cupin_XRE_C"/>
    <property type="match status" value="1"/>
</dbReference>
<dbReference type="SMART" id="SM00530">
    <property type="entry name" value="HTH_XRE"/>
    <property type="match status" value="1"/>
</dbReference>
<evidence type="ECO:0000256" key="1">
    <source>
        <dbReference type="ARBA" id="ARBA00023125"/>
    </source>
</evidence>
<dbReference type="InterPro" id="IPR013096">
    <property type="entry name" value="Cupin_2"/>
</dbReference>
<evidence type="ECO:0000259" key="2">
    <source>
        <dbReference type="PROSITE" id="PS50943"/>
    </source>
</evidence>
<name>A0ABU9CKB5_9BURK</name>
<proteinExistence type="predicted"/>
<dbReference type="SUPFAM" id="SSF51182">
    <property type="entry name" value="RmlC-like cupins"/>
    <property type="match status" value="1"/>
</dbReference>
<dbReference type="InterPro" id="IPR014710">
    <property type="entry name" value="RmlC-like_jellyroll"/>
</dbReference>
<keyword evidence="1" id="KW-0238">DNA-binding</keyword>